<dbReference type="Gene3D" id="2.10.70.10">
    <property type="entry name" value="Complement Module, domain 1"/>
    <property type="match status" value="34"/>
</dbReference>
<keyword evidence="7" id="KW-0812">Transmembrane</keyword>
<feature type="domain" description="Sushi" evidence="22">
    <location>
        <begin position="3340"/>
        <end position="3400"/>
    </location>
</feature>
<feature type="domain" description="Sushi" evidence="22">
    <location>
        <begin position="2517"/>
        <end position="2574"/>
    </location>
</feature>
<evidence type="ECO:0000256" key="17">
    <source>
        <dbReference type="SAM" id="MobiDB-lite"/>
    </source>
</evidence>
<feature type="disulfide bond" evidence="15">
    <location>
        <begin position="3466"/>
        <end position="3476"/>
    </location>
</feature>
<feature type="disulfide bond" evidence="16">
    <location>
        <begin position="2903"/>
        <end position="2930"/>
    </location>
</feature>
<evidence type="ECO:0000256" key="5">
    <source>
        <dbReference type="ARBA" id="ARBA00022536"/>
    </source>
</evidence>
<evidence type="ECO:0000256" key="18">
    <source>
        <dbReference type="SAM" id="SignalP"/>
    </source>
</evidence>
<dbReference type="InterPro" id="IPR011641">
    <property type="entry name" value="Tyr-kin_ephrin_A/B_rcpt-like"/>
</dbReference>
<dbReference type="CDD" id="cd00054">
    <property type="entry name" value="EGF_CA"/>
    <property type="match status" value="6"/>
</dbReference>
<evidence type="ECO:0000313" key="25">
    <source>
        <dbReference type="Proteomes" id="UP000005408"/>
    </source>
</evidence>
<feature type="domain" description="Sushi" evidence="22">
    <location>
        <begin position="2756"/>
        <end position="2814"/>
    </location>
</feature>
<feature type="disulfide bond" evidence="16">
    <location>
        <begin position="2315"/>
        <end position="2342"/>
    </location>
</feature>
<feature type="domain" description="Sushi" evidence="22">
    <location>
        <begin position="3166"/>
        <end position="3223"/>
    </location>
</feature>
<evidence type="ECO:0000259" key="23">
    <source>
        <dbReference type="PROSITE" id="PS51828"/>
    </source>
</evidence>
<feature type="disulfide bond" evidence="16">
    <location>
        <begin position="1967"/>
        <end position="1994"/>
    </location>
</feature>
<feature type="domain" description="EGF-like" evidence="19">
    <location>
        <begin position="1152"/>
        <end position="1188"/>
    </location>
</feature>
<evidence type="ECO:0000256" key="14">
    <source>
        <dbReference type="ARBA" id="ARBA00023180"/>
    </source>
</evidence>
<feature type="domain" description="EGF-like" evidence="19">
    <location>
        <begin position="1190"/>
        <end position="1226"/>
    </location>
</feature>
<dbReference type="PROSITE" id="PS00022">
    <property type="entry name" value="EGF_1"/>
    <property type="match status" value="8"/>
</dbReference>
<dbReference type="PROSITE" id="PS50825">
    <property type="entry name" value="HYR"/>
    <property type="match status" value="2"/>
</dbReference>
<evidence type="ECO:0000256" key="15">
    <source>
        <dbReference type="PROSITE-ProRule" id="PRU00076"/>
    </source>
</evidence>
<feature type="domain" description="EGF-like" evidence="19">
    <location>
        <begin position="1342"/>
        <end position="1378"/>
    </location>
</feature>
<dbReference type="PROSITE" id="PS00010">
    <property type="entry name" value="ASX_HYDROXYL"/>
    <property type="match status" value="4"/>
</dbReference>
<feature type="domain" description="Sushi" evidence="22">
    <location>
        <begin position="2632"/>
        <end position="2693"/>
    </location>
</feature>
<feature type="domain" description="EGF-like" evidence="19">
    <location>
        <begin position="1228"/>
        <end position="1264"/>
    </location>
</feature>
<feature type="disulfide bond" evidence="16">
    <location>
        <begin position="2258"/>
        <end position="2285"/>
    </location>
</feature>
<dbReference type="SMART" id="SM00179">
    <property type="entry name" value="EGF_CA"/>
    <property type="match status" value="6"/>
</dbReference>
<feature type="disulfide bond" evidence="15">
    <location>
        <begin position="3402"/>
        <end position="3412"/>
    </location>
</feature>
<dbReference type="InterPro" id="IPR000436">
    <property type="entry name" value="Sushi_SCR_CCP_dom"/>
</dbReference>
<feature type="domain" description="Sushi" evidence="22">
    <location>
        <begin position="2171"/>
        <end position="2228"/>
    </location>
</feature>
<feature type="domain" description="Sushi" evidence="22">
    <location>
        <begin position="491"/>
        <end position="557"/>
    </location>
</feature>
<feature type="domain" description="Sushi" evidence="22">
    <location>
        <begin position="1759"/>
        <end position="1821"/>
    </location>
</feature>
<feature type="disulfide bond" evidence="16">
    <location>
        <begin position="1610"/>
        <end position="1637"/>
    </location>
</feature>
<evidence type="ECO:0000256" key="9">
    <source>
        <dbReference type="ARBA" id="ARBA00022737"/>
    </source>
</evidence>
<protein>
    <recommendedName>
        <fullName evidence="26">Sushi, von Willebrand factor type A, EGF and pentraxin domain-containing protein 1</fullName>
    </recommendedName>
</protein>
<keyword evidence="12" id="KW-0472">Membrane</keyword>
<feature type="disulfide bond" evidence="16">
    <location>
        <begin position="2083"/>
        <end position="2110"/>
    </location>
</feature>
<dbReference type="PANTHER" id="PTHR46393">
    <property type="entry name" value="SUSHI DOMAIN-CONTAINING PROTEIN"/>
    <property type="match status" value="1"/>
</dbReference>
<comment type="subcellular location">
    <subcellularLocation>
        <location evidence="1">Cell membrane</location>
        <topology evidence="1">Single-pass type I membrane protein</topology>
    </subcellularLocation>
    <subcellularLocation>
        <location evidence="2">Secreted</location>
    </subcellularLocation>
</comment>
<feature type="domain" description="Sushi" evidence="22">
    <location>
        <begin position="1640"/>
        <end position="1697"/>
    </location>
</feature>
<feature type="disulfide bond" evidence="15">
    <location>
        <begin position="3420"/>
        <end position="3429"/>
    </location>
</feature>
<dbReference type="PROSITE" id="PS50026">
    <property type="entry name" value="EGF_3"/>
    <property type="match status" value="8"/>
</dbReference>
<dbReference type="SMART" id="SM00181">
    <property type="entry name" value="EGF"/>
    <property type="match status" value="10"/>
</dbReference>
<evidence type="ECO:0000256" key="10">
    <source>
        <dbReference type="ARBA" id="ARBA00022837"/>
    </source>
</evidence>
<feature type="domain" description="Sushi" evidence="22">
    <location>
        <begin position="2694"/>
        <end position="2755"/>
    </location>
</feature>
<feature type="domain" description="EGF-like" evidence="19">
    <location>
        <begin position="3399"/>
        <end position="3430"/>
    </location>
</feature>
<feature type="disulfide bond" evidence="16">
    <location>
        <begin position="3252"/>
        <end position="3279"/>
    </location>
</feature>
<dbReference type="PROSITE" id="PS50234">
    <property type="entry name" value="VWFA"/>
    <property type="match status" value="1"/>
</dbReference>
<feature type="disulfide bond" evidence="16">
    <location>
        <begin position="1668"/>
        <end position="1695"/>
    </location>
</feature>
<dbReference type="InterPro" id="IPR002035">
    <property type="entry name" value="VWF_A"/>
</dbReference>
<dbReference type="InterPro" id="IPR000742">
    <property type="entry name" value="EGF"/>
</dbReference>
<organism evidence="24 25">
    <name type="scientific">Magallana gigas</name>
    <name type="common">Pacific oyster</name>
    <name type="synonym">Crassostrea gigas</name>
    <dbReference type="NCBI Taxonomy" id="29159"/>
    <lineage>
        <taxon>Eukaryota</taxon>
        <taxon>Metazoa</taxon>
        <taxon>Spiralia</taxon>
        <taxon>Lophotrochozoa</taxon>
        <taxon>Mollusca</taxon>
        <taxon>Bivalvia</taxon>
        <taxon>Autobranchia</taxon>
        <taxon>Pteriomorphia</taxon>
        <taxon>Ostreida</taxon>
        <taxon>Ostreoidea</taxon>
        <taxon>Ostreidae</taxon>
        <taxon>Magallana</taxon>
    </lineage>
</organism>
<dbReference type="CDD" id="cd01450">
    <property type="entry name" value="vWFA_subfamily_ECM"/>
    <property type="match status" value="1"/>
</dbReference>
<feature type="domain" description="Sushi" evidence="22">
    <location>
        <begin position="3107"/>
        <end position="3165"/>
    </location>
</feature>
<feature type="disulfide bond" evidence="16">
    <location>
        <begin position="2487"/>
        <end position="2514"/>
    </location>
</feature>
<feature type="disulfide bond" evidence="15">
    <location>
        <begin position="1216"/>
        <end position="1225"/>
    </location>
</feature>
<evidence type="ECO:0000256" key="8">
    <source>
        <dbReference type="ARBA" id="ARBA00022729"/>
    </source>
</evidence>
<dbReference type="Pfam" id="PF00092">
    <property type="entry name" value="VWA"/>
    <property type="match status" value="1"/>
</dbReference>
<evidence type="ECO:0000256" key="7">
    <source>
        <dbReference type="ARBA" id="ARBA00022692"/>
    </source>
</evidence>
<dbReference type="Gene3D" id="2.10.25.10">
    <property type="entry name" value="Laminin"/>
    <property type="match status" value="8"/>
</dbReference>
<feature type="disulfide bond" evidence="16">
    <location>
        <begin position="2199"/>
        <end position="2226"/>
    </location>
</feature>
<dbReference type="SUPFAM" id="SSF53300">
    <property type="entry name" value="vWA-like"/>
    <property type="match status" value="1"/>
</dbReference>
<dbReference type="SMART" id="SM00159">
    <property type="entry name" value="PTX"/>
    <property type="match status" value="1"/>
</dbReference>
<dbReference type="PROSITE" id="PS51828">
    <property type="entry name" value="PTX_2"/>
    <property type="match status" value="1"/>
</dbReference>
<dbReference type="Pfam" id="PF00084">
    <property type="entry name" value="Sushi"/>
    <property type="match status" value="34"/>
</dbReference>
<dbReference type="PANTHER" id="PTHR46393:SF7">
    <property type="entry name" value="COMPLEMENT C2"/>
    <property type="match status" value="1"/>
</dbReference>
<dbReference type="Pfam" id="PF07699">
    <property type="entry name" value="Ephrin_rec_like"/>
    <property type="match status" value="4"/>
</dbReference>
<feature type="domain" description="Sushi" evidence="22">
    <location>
        <begin position="2991"/>
        <end position="3048"/>
    </location>
</feature>
<keyword evidence="5 15" id="KW-0245">EGF-like domain</keyword>
<feature type="disulfide bond" evidence="16">
    <location>
        <begin position="3371"/>
        <end position="3398"/>
    </location>
</feature>
<feature type="domain" description="Sushi" evidence="22">
    <location>
        <begin position="2346"/>
        <end position="2396"/>
    </location>
</feature>
<dbReference type="EnsemblMetazoa" id="G3545.2">
    <property type="protein sequence ID" value="G3545.2:cds"/>
    <property type="gene ID" value="G3545"/>
</dbReference>
<keyword evidence="11" id="KW-1133">Transmembrane helix</keyword>
<feature type="signal peptide" evidence="18">
    <location>
        <begin position="1"/>
        <end position="26"/>
    </location>
</feature>
<feature type="domain" description="Sushi" evidence="22">
    <location>
        <begin position="3049"/>
        <end position="3106"/>
    </location>
</feature>
<keyword evidence="4" id="KW-0964">Secreted</keyword>
<feature type="disulfide bond" evidence="16">
    <location>
        <begin position="2545"/>
        <end position="2572"/>
    </location>
</feature>
<dbReference type="InterPro" id="IPR018097">
    <property type="entry name" value="EGF_Ca-bd_CS"/>
</dbReference>
<evidence type="ECO:0000256" key="13">
    <source>
        <dbReference type="ARBA" id="ARBA00023157"/>
    </source>
</evidence>
<dbReference type="Gene3D" id="2.60.120.200">
    <property type="match status" value="1"/>
</dbReference>
<feature type="domain" description="Pentraxin (PTX)" evidence="23">
    <location>
        <begin position="1383"/>
        <end position="1581"/>
    </location>
</feature>
<dbReference type="Pfam" id="PF00354">
    <property type="entry name" value="Pentaxin"/>
    <property type="match status" value="1"/>
</dbReference>
<evidence type="ECO:0000256" key="2">
    <source>
        <dbReference type="ARBA" id="ARBA00004613"/>
    </source>
</evidence>
<sequence>MYVSSWIWNVSCFCFLFINLCVLSSAQDDDDADVISNESVLRRTKEEIASKSKVDTLGPVLKRHIQALRRVSNKKVDIIFLVDSSSSVGRRDFEYEIKFVRKLLADFTVDSNHTRVCVITFSSKGRVLKQIDYVGQPLEDKNKCTLLEEDVPNIQYVGGGTFTLGAFQEAKEVLRTSRRNSQKAIFLVTDGFSNGGDPRSEAKYLRDIGVKIFTFGIRNGNVRELHDMASDPKNETCYILDTFEEFEALARRALHEDLGTGSYVTQRTDKCEHLCINRSPCCDKMATCRCGTYTGNFECLCRKGYYGTGLYGECFPCPPGTYKDNQILGDESTCKKCPDENQSTALGATHVSQCSCKKGFRTFNGTGCSVLRCPELKKPANGYFVNDYCDSVFNAACGIKCKPGYELRGNSLRICQENGVWSGEEAECVMKTCPPLPTPKHGNMICDRDDFSFSTVCRFTCDTGYKLVGSRKRECLAIAYWTGIPTRCKEITCQPLPQVRDGVVKPLICTAKEVSFGTICQVECLSGYSLVGPERKQCTPEGMWAPESFGEMSRCEDKSPPFLLCPADIKLVAPDDDNAVEVNWQVPLALDNSGLLPIMTAVPAVEPPKRFPIGLTYVKYIAEDFSGNREKCRFSVDIADVTPPRVDSCFSPNPTVSSTFYAEVIWDEPQFSDNSGETPKVEKTHAPGLFPRGMTIVIYTASDESGNNSTCKLEIEVIPHPCQYPPEPVNGRRHCYETAEGVYCNVSCNEGFAFAIPPADLYFCAYDNVWTPEDKMPYSDCSVKTVTNSIELPASITYIAEVPCRDHLVLNQIQTDFQITLSGVINGLCAANMICEVADMEATCEEEDEDFNRIKIILGRRRRRDIVRIVSKESGDSVGGSDAHVASSITFDFIVRGQYQKKAQQLPAANQTQEVTEQLKGMLTVVKTEGGGGTLDIKVGGTKAKFANLTISKAGPRYKCKEGGVLVNTSCVKCPVGTFFNVVSKSCSGCPIGTYQPLEGSVACLVCPINTTTDHNNSKSEQECKAQCLPGTYSWDGLERCATCQVGFYQQEYGQTTCVKCPPGTTTKRRGSRVLEKCEEPCKPGYVSSSGLKPCFPCPKGTYQSDPGQTVCYECPRKALTMFTASTDVTNCSGSKAISDNQLQADEPEVVVYNDCFESKCQNGATCRRKLIGFTCDCPPGYKGLYCESRLDHCEGSPCLNGGQCNNHLTNFTCTCAAGFTGSKCEINIDDCISMPCENNGTCQDLANDFACSCPEFFKGPTCNTTVDFCTPSPCLNNGVCQQRLGGYNCTCPTGFRGTNCEINHDDCGSVPCQNGGTCEDGTASYRCQCMLGFTGEQCEVDIDDCSPDPCLNASRCEDHVNGFTCHCQKGFIGERCERELEVEYLLDFPFAGTFNYTSTTIDKDLASATVSFWMRTDDVINQGTPFSYASSPEMDNAFTLTSYDGFVVYVNNQQVSTDVDANDGGWHHIVFTWSSNRGGWKIYKDGVTFDTGNGLAPGQVIKGGGTFVIGQEQDSDGSYNSAESFVGQITHLNVWDRELTFTEIENMKVSCKKFEGNVIAWVDIQTGLHGALRPEPSNFCEGCPVPATPVYAQAEYSSTDPGATVTYSCLRGFEFLVRNIRQCLVTGEWSGTDFQCLRVRCGYPERLPNGIITGRRYDYESTIRYSCDNNYRLRGPERRYCNENGTWEGSTPTCEEITCTLPLLSENTISSPSKQHYKASDTVIFSCREGYKLLTDHDFVFCQKDGTWDQSVPTCDPQTCKHTPSVPNAVAQDTKAEYSVGHTMTFTCNFGFRLSEVNPTGQISCLPNGHWESNIPVCEIVTCPNPPTVLHSDSDIGRLTYLGRVTYNCDPGYELFGPTNVIECLEEGSWDPSPPECLPVECGDPGLIANGHVTSLSYTFKSVASYKCNYGYVLRGNGSRVCQSNKEWSGTAPVCSPVSCGQPETIENGVFEENGDTYGSIATYGCYPGYDLQGEAERTCEASAMWSGSAPGCTKKECGSPPPVIQGHQTSSGVYFQDTVNYTCETGFRLNGFSYLRCLANGEWGPLPPVCEAITCPTPEVIQNGNYTTTGDVFGSRVEYFCLQGYILTAESIRVCQPDGSWSSKVPSCAADECPIPLPVENGRFDFKDRSLGSVVLYFCNTGYKLNGTDFRRCESSLSWSGDEPVCTPKSCVEPDDILNGERNVSGMLYNSIVTYKCDIGYNMTGSSQRTCLSSGSWSGTAPSCNPIVCDTPTKVISNGRSFGNSSTYQSVVTYICDPGYNLNGASRRQCLISGQWDFEIPICEVVHCARPHLRNGIFSNFKTEYSSIVTFQCRSGYVLFGASERTCLESGFWSGRSPVCVKVKEKPNVEYASVLSNGYNITYSCLYGYRLVGDPTLQFQEDGQWHGNTPNCVPIECNTTSLNIDNFMNGEIVVGNITVGSSAVFTCNTGFTLTGPSSRVCLSDGSWSGSNPICNIVYCSGKFQIDNGIIAGPSNHFNSSLQFTCVPGYRLIGDDIITCLENGSWSGSSPVCERISCSLPNDTIVLSASYSTLTVGGNVHYTCPQNYRMIGDSLRTCLTSGEWSGIEPTCRVKQCPIPIISNGRIEMTSRNIGSFITYTCNEGYILVGSVGRFCTTAETWTQEDPTCEVIRCPSPPTIYGGIVLDNGRADFVYGDMVRYKCNEGFVIQEGDTEHICQGSGTWLGQLPVCASVACGPPPVIQNSASKLLNTTYTFNSVVEYTCNEGYRSQSSHSLTSKCQASGSWSLVSFTCLKVQCPSFPTIANGNVLGDSITFGSNISVLCDVGFIITGESHITCLSNGSWSIAQFPSCKRIACPIPDIISNGNVRYNELYVGDSVQYSCATGFELVGNSKRICTGSGQWSGNKPYCQRVVCSDPPIHPNAVVSINTTEYYSSDEITYSCLPGYTMTVQGRLLCNSKGLWEGTAPTCTKIKCEQPSYIANGDPHFTDITFGSAVTYTCRSGYVLSGSTSMTCLETGSWSGARPTCNPVDCGPATPIEDGVIVGDVYTYGNSVTYICDEGFELTGASDLICRADRTWSNPPPLCQRINCGPPPTVSDADILGNNFFFQGVVTYTCHSGYKMRGDATIVCGSNAKWSSNVTRCELITCGEPPEIPNARVSVSGQRSNSLATYMCSNGYTMVGDPIAVCTNTGVWSVSKRFSCDPVDCGSPPSITNATLSYKSTTFSSYAVYRCQQGYSLQGNDRIQCGGSGLWDSSLPVCVMELCPAPDLPPNVIIDSGTYRSGDSLVFRCSDGYDLLGSKTIACTASGTWSSSVPNCQIVHCPRETGVLNTQDFNQEFPYGETRSASCKGGFETAGSLDVTCQSNGKWSTPTGYCRKFFCGKPPVTDMINIIRVQGRSYSYRDQVRYQCRPGIQPIRNPPIITCLDTGQWDGQIACYLPCRGGCQNGGSCLGYRGCKCPPGYGGKRCEKALCILPCLHRGHCISPYLCACPPEYTGSRCQKPVCNPPCQNNGICEKPNVCHCQHGFQGPRCEKSDLRTFERAARARQTTTSRPTVTEGWSWQ</sequence>
<reference evidence="24" key="1">
    <citation type="submission" date="2022-08" db="UniProtKB">
        <authorList>
            <consortium name="EnsemblMetazoa"/>
        </authorList>
    </citation>
    <scope>IDENTIFICATION</scope>
    <source>
        <strain evidence="24">05x7-T-G4-1.051#20</strain>
    </source>
</reference>
<dbReference type="SMART" id="SM00032">
    <property type="entry name" value="CCP"/>
    <property type="match status" value="35"/>
</dbReference>
<feature type="domain" description="Sushi" evidence="22">
    <location>
        <begin position="2113"/>
        <end position="2170"/>
    </location>
</feature>
<feature type="disulfide bond" evidence="15">
    <location>
        <begin position="1254"/>
        <end position="1263"/>
    </location>
</feature>
<feature type="disulfide bond" evidence="16">
    <location>
        <begin position="2429"/>
        <end position="2456"/>
    </location>
</feature>
<dbReference type="FunFam" id="2.10.25.10:FF:000247">
    <property type="entry name" value="Delta/notch like EGF repeat containing"/>
    <property type="match status" value="1"/>
</dbReference>
<evidence type="ECO:0000259" key="22">
    <source>
        <dbReference type="PROSITE" id="PS50923"/>
    </source>
</evidence>
<dbReference type="InterPro" id="IPR001881">
    <property type="entry name" value="EGF-like_Ca-bd_dom"/>
</dbReference>
<evidence type="ECO:0000256" key="16">
    <source>
        <dbReference type="PROSITE-ProRule" id="PRU00302"/>
    </source>
</evidence>
<feature type="domain" description="Sushi" evidence="22">
    <location>
        <begin position="720"/>
        <end position="783"/>
    </location>
</feature>
<feature type="domain" description="Sushi" evidence="22">
    <location>
        <begin position="1582"/>
        <end position="1639"/>
    </location>
</feature>
<accession>A0A8W8N0T6</accession>
<dbReference type="InterPro" id="IPR013320">
    <property type="entry name" value="ConA-like_dom_sf"/>
</dbReference>
<feature type="domain" description="Sushi" evidence="22">
    <location>
        <begin position="1881"/>
        <end position="1938"/>
    </location>
</feature>
<feature type="domain" description="Sushi" evidence="22">
    <location>
        <begin position="431"/>
        <end position="490"/>
    </location>
</feature>
<dbReference type="FunFam" id="2.10.25.10:FF:000143">
    <property type="entry name" value="Protein crumbs 1"/>
    <property type="match status" value="2"/>
</dbReference>
<feature type="domain" description="Sushi" evidence="22">
    <location>
        <begin position="2575"/>
        <end position="2631"/>
    </location>
</feature>
<dbReference type="PRINTS" id="PR00895">
    <property type="entry name" value="PENTAXIN"/>
</dbReference>
<dbReference type="Gene3D" id="2.10.50.10">
    <property type="entry name" value="Tumor Necrosis Factor Receptor, subunit A, domain 2"/>
    <property type="match status" value="4"/>
</dbReference>
<feature type="domain" description="Sushi" evidence="22">
    <location>
        <begin position="1939"/>
        <end position="1996"/>
    </location>
</feature>
<feature type="disulfide bond" evidence="15">
    <location>
        <begin position="1330"/>
        <end position="1339"/>
    </location>
</feature>
<feature type="disulfide bond" evidence="16">
    <location>
        <begin position="461"/>
        <end position="488"/>
    </location>
</feature>
<dbReference type="InterPro" id="IPR035976">
    <property type="entry name" value="Sushi/SCR/CCP_sf"/>
</dbReference>
<dbReference type="FunFam" id="2.10.25.10:FF:000321">
    <property type="entry name" value="Protein delta homolog 1"/>
    <property type="match status" value="1"/>
</dbReference>
<dbReference type="GO" id="GO:0120025">
    <property type="term" value="C:plasma membrane bounded cell projection"/>
    <property type="evidence" value="ECO:0007669"/>
    <property type="project" value="UniProtKB-ARBA"/>
</dbReference>
<feature type="domain" description="HYR" evidence="21">
    <location>
        <begin position="639"/>
        <end position="719"/>
    </location>
</feature>
<feature type="disulfide bond" evidence="16">
    <location>
        <begin position="2025"/>
        <end position="2052"/>
    </location>
</feature>
<keyword evidence="9" id="KW-0677">Repeat</keyword>
<dbReference type="SMART" id="SM01411">
    <property type="entry name" value="Ephrin_rec_like"/>
    <property type="match status" value="4"/>
</dbReference>
<evidence type="ECO:0000313" key="24">
    <source>
        <dbReference type="EnsemblMetazoa" id="G3545.2:cds"/>
    </source>
</evidence>
<feature type="domain" description="Sushi" evidence="22">
    <location>
        <begin position="371"/>
        <end position="430"/>
    </location>
</feature>
<dbReference type="PROSITE" id="PS50923">
    <property type="entry name" value="SUSHI"/>
    <property type="match status" value="35"/>
</dbReference>
<feature type="domain" description="Sushi" evidence="22">
    <location>
        <begin position="2873"/>
        <end position="2932"/>
    </location>
</feature>
<dbReference type="InterPro" id="IPR009030">
    <property type="entry name" value="Growth_fac_rcpt_cys_sf"/>
</dbReference>
<dbReference type="InterPro" id="IPR000152">
    <property type="entry name" value="EGF-type_Asp/Asn_hydroxyl_site"/>
</dbReference>
<dbReference type="Pfam" id="PF00008">
    <property type="entry name" value="EGF"/>
    <property type="match status" value="3"/>
</dbReference>
<feature type="disulfide bond" evidence="16">
    <location>
        <begin position="2961"/>
        <end position="2988"/>
    </location>
</feature>
<feature type="domain" description="Sushi" evidence="22">
    <location>
        <begin position="2055"/>
        <end position="2112"/>
    </location>
</feature>
<keyword evidence="6 16" id="KW-0768">Sushi</keyword>
<dbReference type="SUPFAM" id="SSF57196">
    <property type="entry name" value="EGF/Laminin"/>
    <property type="match status" value="2"/>
</dbReference>
<dbReference type="SMART" id="SM00327">
    <property type="entry name" value="VWA"/>
    <property type="match status" value="1"/>
</dbReference>
<feature type="domain" description="Sushi" evidence="22">
    <location>
        <begin position="2933"/>
        <end position="2990"/>
    </location>
</feature>
<feature type="domain" description="Sushi" evidence="22">
    <location>
        <begin position="2288"/>
        <end position="2344"/>
    </location>
</feature>
<dbReference type="FunFam" id="2.10.50.10:FF:000018">
    <property type="entry name" value="Sushi, von Willebrand factor type A, EGF and pentraxin domain-containing 1"/>
    <property type="match status" value="1"/>
</dbReference>
<keyword evidence="13 15" id="KW-1015">Disulfide bond</keyword>
<dbReference type="FunFam" id="2.10.25.10:FF:000391">
    <property type="entry name" value="Weary, isoform C"/>
    <property type="match status" value="1"/>
</dbReference>
<evidence type="ECO:0000256" key="11">
    <source>
        <dbReference type="ARBA" id="ARBA00022989"/>
    </source>
</evidence>
<evidence type="ECO:0000256" key="1">
    <source>
        <dbReference type="ARBA" id="ARBA00004251"/>
    </source>
</evidence>
<feature type="disulfide bond" evidence="16">
    <location>
        <begin position="2843"/>
        <end position="2870"/>
    </location>
</feature>
<feature type="disulfide bond" evidence="16">
    <location>
        <begin position="401"/>
        <end position="428"/>
    </location>
</feature>
<dbReference type="InterPro" id="IPR001759">
    <property type="entry name" value="PTX_dom"/>
</dbReference>
<feature type="chain" id="PRO_5036451494" description="Sushi, von Willebrand factor type A, EGF and pentraxin domain-containing protein 1" evidence="18">
    <location>
        <begin position="27"/>
        <end position="3524"/>
    </location>
</feature>
<name>A0A8W8N0T6_MAGGI</name>
<feature type="domain" description="HYR" evidence="21">
    <location>
        <begin position="556"/>
        <end position="638"/>
    </location>
</feature>
<dbReference type="InterPro" id="IPR003410">
    <property type="entry name" value="HYR_dom"/>
</dbReference>
<feature type="disulfide bond" evidence="16">
    <location>
        <begin position="3019"/>
        <end position="3046"/>
    </location>
</feature>
<dbReference type="InterPro" id="IPR036465">
    <property type="entry name" value="vWFA_dom_sf"/>
</dbReference>
<dbReference type="GO" id="GO:0023052">
    <property type="term" value="P:signaling"/>
    <property type="evidence" value="ECO:0007669"/>
    <property type="project" value="UniProtKB-ARBA"/>
</dbReference>
<feature type="domain" description="Sushi" evidence="22">
    <location>
        <begin position="2229"/>
        <end position="2287"/>
    </location>
</feature>
<keyword evidence="25" id="KW-1185">Reference proteome</keyword>
<feature type="disulfide bond" evidence="16">
    <location>
        <begin position="3194"/>
        <end position="3221"/>
    </location>
</feature>
<feature type="region of interest" description="Disordered" evidence="17">
    <location>
        <begin position="3504"/>
        <end position="3524"/>
    </location>
</feature>
<feature type="domain" description="Sushi" evidence="22">
    <location>
        <begin position="1822"/>
        <end position="1880"/>
    </location>
</feature>
<dbReference type="GO" id="GO:0005886">
    <property type="term" value="C:plasma membrane"/>
    <property type="evidence" value="ECO:0007669"/>
    <property type="project" value="UniProtKB-SubCell"/>
</dbReference>
<feature type="domain" description="VWFA" evidence="20">
    <location>
        <begin position="77"/>
        <end position="258"/>
    </location>
</feature>
<feature type="disulfide bond" evidence="16">
    <location>
        <begin position="2367"/>
        <end position="2394"/>
    </location>
</feature>
<keyword evidence="8 18" id="KW-0732">Signal</keyword>
<dbReference type="Pfam" id="PF12661">
    <property type="entry name" value="hEGF"/>
    <property type="match status" value="3"/>
</dbReference>
<feature type="domain" description="Sushi" evidence="22">
    <location>
        <begin position="3282"/>
        <end position="3339"/>
    </location>
</feature>
<dbReference type="OMA" id="NKNWDGN"/>
<feature type="disulfide bond" evidence="16">
    <location>
        <begin position="3077"/>
        <end position="3104"/>
    </location>
</feature>
<feature type="domain" description="Sushi" evidence="22">
    <location>
        <begin position="1997"/>
        <end position="2054"/>
    </location>
</feature>
<dbReference type="SUPFAM" id="SSF57535">
    <property type="entry name" value="Complement control module/SCR domain"/>
    <property type="match status" value="35"/>
</dbReference>
<dbReference type="Gene3D" id="3.40.50.410">
    <property type="entry name" value="von Willebrand factor, type A domain"/>
    <property type="match status" value="1"/>
</dbReference>
<dbReference type="GO" id="GO:0007399">
    <property type="term" value="P:nervous system development"/>
    <property type="evidence" value="ECO:0007669"/>
    <property type="project" value="UniProtKB-ARBA"/>
</dbReference>
<feature type="domain" description="EGF-like" evidence="19">
    <location>
        <begin position="3462"/>
        <end position="3494"/>
    </location>
</feature>
<dbReference type="OrthoDB" id="6515930at2759"/>
<feature type="disulfide bond" evidence="16">
    <location>
        <begin position="1700"/>
        <end position="1743"/>
    </location>
</feature>
<keyword evidence="14" id="KW-0325">Glycoprotein</keyword>
<dbReference type="SUPFAM" id="SSF57184">
    <property type="entry name" value="Growth factor receptor domain"/>
    <property type="match status" value="2"/>
</dbReference>
<dbReference type="SUPFAM" id="SSF49899">
    <property type="entry name" value="Concanavalin A-like lectins/glucanases"/>
    <property type="match status" value="1"/>
</dbReference>
<evidence type="ECO:0008006" key="26">
    <source>
        <dbReference type="Google" id="ProtNLM"/>
    </source>
</evidence>
<evidence type="ECO:0000256" key="4">
    <source>
        <dbReference type="ARBA" id="ARBA00022525"/>
    </source>
</evidence>
<evidence type="ECO:0000259" key="21">
    <source>
        <dbReference type="PROSITE" id="PS50825"/>
    </source>
</evidence>
<feature type="disulfide bond" evidence="15">
    <location>
        <begin position="1368"/>
        <end position="1377"/>
    </location>
</feature>
<feature type="domain" description="EGF-like" evidence="19">
    <location>
        <begin position="1266"/>
        <end position="1302"/>
    </location>
</feature>
<feature type="disulfide bond" evidence="16">
    <location>
        <begin position="1909"/>
        <end position="1936"/>
    </location>
</feature>
<dbReference type="GO" id="GO:0005576">
    <property type="term" value="C:extracellular region"/>
    <property type="evidence" value="ECO:0007669"/>
    <property type="project" value="UniProtKB-SubCell"/>
</dbReference>
<dbReference type="PROSITE" id="PS01187">
    <property type="entry name" value="EGF_CA"/>
    <property type="match status" value="2"/>
</dbReference>
<dbReference type="GO" id="GO:0007154">
    <property type="term" value="P:cell communication"/>
    <property type="evidence" value="ECO:0007669"/>
    <property type="project" value="UniProtKB-ARBA"/>
</dbReference>
<evidence type="ECO:0000259" key="19">
    <source>
        <dbReference type="PROSITE" id="PS50026"/>
    </source>
</evidence>
<feature type="disulfide bond" evidence="15">
    <location>
        <begin position="1292"/>
        <end position="1301"/>
    </location>
</feature>
<evidence type="ECO:0000256" key="12">
    <source>
        <dbReference type="ARBA" id="ARBA00023136"/>
    </source>
</evidence>
<dbReference type="CDD" id="cd00033">
    <property type="entry name" value="CCP"/>
    <property type="match status" value="34"/>
</dbReference>
<feature type="domain" description="Sushi" evidence="22">
    <location>
        <begin position="1698"/>
        <end position="1758"/>
    </location>
</feature>
<feature type="compositionally biased region" description="Low complexity" evidence="17">
    <location>
        <begin position="3507"/>
        <end position="3516"/>
    </location>
</feature>
<feature type="disulfide bond" evidence="15">
    <location>
        <begin position="1178"/>
        <end position="1187"/>
    </location>
</feature>
<keyword evidence="3" id="KW-1003">Cell membrane</keyword>
<evidence type="ECO:0000259" key="20">
    <source>
        <dbReference type="PROSITE" id="PS50234"/>
    </source>
</evidence>
<comment type="caution">
    <text evidence="15">Lacks conserved residue(s) required for the propagation of feature annotation.</text>
</comment>
<dbReference type="PROSITE" id="PS01186">
    <property type="entry name" value="EGF_2"/>
    <property type="match status" value="7"/>
</dbReference>
<dbReference type="InterPro" id="IPR013032">
    <property type="entry name" value="EGF-like_CS"/>
</dbReference>
<feature type="disulfide bond" evidence="16">
    <location>
        <begin position="3310"/>
        <end position="3337"/>
    </location>
</feature>
<dbReference type="Proteomes" id="UP000005408">
    <property type="component" value="Unassembled WGS sequence"/>
</dbReference>
<proteinExistence type="predicted"/>
<feature type="disulfide bond" evidence="15">
    <location>
        <begin position="3484"/>
        <end position="3493"/>
    </location>
</feature>
<feature type="domain" description="EGF-like" evidence="19">
    <location>
        <begin position="1304"/>
        <end position="1340"/>
    </location>
</feature>
<feature type="disulfide bond" evidence="16">
    <location>
        <begin position="2141"/>
        <end position="2168"/>
    </location>
</feature>
<evidence type="ECO:0000256" key="3">
    <source>
        <dbReference type="ARBA" id="ARBA00022475"/>
    </source>
</evidence>
<feature type="disulfide bond" evidence="16">
    <location>
        <begin position="2602"/>
        <end position="2629"/>
    </location>
</feature>
<dbReference type="Pfam" id="PF02494">
    <property type="entry name" value="HYR"/>
    <property type="match status" value="2"/>
</dbReference>
<evidence type="ECO:0000256" key="6">
    <source>
        <dbReference type="ARBA" id="ARBA00022659"/>
    </source>
</evidence>
<dbReference type="FunFam" id="2.10.25.10:FF:000045">
    <property type="entry name" value="Slit guidance ligand 2"/>
    <property type="match status" value="1"/>
</dbReference>
<dbReference type="GO" id="GO:0005509">
    <property type="term" value="F:calcium ion binding"/>
    <property type="evidence" value="ECO:0007669"/>
    <property type="project" value="InterPro"/>
</dbReference>
<feature type="domain" description="Sushi" evidence="22">
    <location>
        <begin position="2397"/>
        <end position="2458"/>
    </location>
</feature>
<feature type="domain" description="Sushi" evidence="22">
    <location>
        <begin position="2815"/>
        <end position="2872"/>
    </location>
</feature>
<feature type="domain" description="Sushi" evidence="22">
    <location>
        <begin position="2459"/>
        <end position="2516"/>
    </location>
</feature>
<feature type="domain" description="Sushi" evidence="22">
    <location>
        <begin position="3224"/>
        <end position="3281"/>
    </location>
</feature>
<keyword evidence="10" id="KW-0106">Calcium</keyword>